<comment type="caution">
    <text evidence="5">The sequence shown here is derived from an EMBL/GenBank/DDBJ whole genome shotgun (WGS) entry which is preliminary data.</text>
</comment>
<feature type="domain" description="Toprim" evidence="4">
    <location>
        <begin position="20"/>
        <end position="103"/>
    </location>
</feature>
<dbReference type="PROSITE" id="PS50880">
    <property type="entry name" value="TOPRIM"/>
    <property type="match status" value="1"/>
</dbReference>
<comment type="similarity">
    <text evidence="3">Belongs to the UPF0292 family.</text>
</comment>
<keyword evidence="6" id="KW-1185">Reference proteome</keyword>
<evidence type="ECO:0000256" key="3">
    <source>
        <dbReference type="HAMAP-Rule" id="MF_01095"/>
    </source>
</evidence>
<dbReference type="EMBL" id="JAIOUQ010000007">
    <property type="protein sequence ID" value="MBZ2165507.1"/>
    <property type="molecule type" value="Genomic_DNA"/>
</dbReference>
<accession>A0A8T5UTJ1</accession>
<dbReference type="SUPFAM" id="SSF110455">
    <property type="entry name" value="Toprim domain"/>
    <property type="match status" value="1"/>
</dbReference>
<dbReference type="Gene3D" id="3.40.1360.10">
    <property type="match status" value="1"/>
</dbReference>
<dbReference type="NCBIfam" id="NF003093">
    <property type="entry name" value="PRK04017.1-4"/>
    <property type="match status" value="1"/>
</dbReference>
<evidence type="ECO:0000259" key="4">
    <source>
        <dbReference type="PROSITE" id="PS50880"/>
    </source>
</evidence>
<keyword evidence="1" id="KW-0479">Metal-binding</keyword>
<name>A0A8T5UTJ1_9EURY</name>
<dbReference type="HAMAP" id="MF_01095">
    <property type="entry name" value="UPF0292"/>
    <property type="match status" value="1"/>
</dbReference>
<organism evidence="5 6">
    <name type="scientific">Methanobacterium spitsbergense</name>
    <dbReference type="NCBI Taxonomy" id="2874285"/>
    <lineage>
        <taxon>Archaea</taxon>
        <taxon>Methanobacteriati</taxon>
        <taxon>Methanobacteriota</taxon>
        <taxon>Methanomada group</taxon>
        <taxon>Methanobacteria</taxon>
        <taxon>Methanobacteriales</taxon>
        <taxon>Methanobacteriaceae</taxon>
        <taxon>Methanobacterium</taxon>
    </lineage>
</organism>
<dbReference type="GO" id="GO:0046872">
    <property type="term" value="F:metal ion binding"/>
    <property type="evidence" value="ECO:0007669"/>
    <property type="project" value="UniProtKB-KW"/>
</dbReference>
<dbReference type="InterPro" id="IPR006171">
    <property type="entry name" value="TOPRIM_dom"/>
</dbReference>
<dbReference type="InterPro" id="IPR022972">
    <property type="entry name" value="UPF0292"/>
</dbReference>
<dbReference type="SMART" id="SM00493">
    <property type="entry name" value="TOPRIM"/>
    <property type="match status" value="1"/>
</dbReference>
<evidence type="ECO:0000313" key="5">
    <source>
        <dbReference type="EMBL" id="MBZ2165507.1"/>
    </source>
</evidence>
<evidence type="ECO:0000256" key="1">
    <source>
        <dbReference type="ARBA" id="ARBA00022723"/>
    </source>
</evidence>
<keyword evidence="2" id="KW-0460">Magnesium</keyword>
<evidence type="ECO:0000256" key="2">
    <source>
        <dbReference type="ARBA" id="ARBA00022842"/>
    </source>
</evidence>
<sequence length="146" mass="16706">MSFKKLSCIMEELKICAEQGMPILIEGKKDEKALKYLGINGNFIQVSGSGLKLFEIAEIAAESSSKVIILTDFDKKGIELAKRLAEDIQSLGSYPNLEIRRKIMGITRKFIKDIESLPRHMKQLELEECPNGVNDSYYHQHFCFRY</sequence>
<proteinExistence type="inferred from homology"/>
<dbReference type="AlphaFoldDB" id="A0A8T5UTJ1"/>
<dbReference type="PANTHER" id="PTHR39964">
    <property type="entry name" value="UPF0292 PROTEIN TK1411"/>
    <property type="match status" value="1"/>
</dbReference>
<dbReference type="Pfam" id="PF01751">
    <property type="entry name" value="Toprim"/>
    <property type="match status" value="1"/>
</dbReference>
<dbReference type="PANTHER" id="PTHR39964:SF2">
    <property type="entry name" value="UPF0292 PROTEIN MJ1624"/>
    <property type="match status" value="1"/>
</dbReference>
<dbReference type="Proteomes" id="UP000825933">
    <property type="component" value="Unassembled WGS sequence"/>
</dbReference>
<reference evidence="6" key="1">
    <citation type="journal article" date="2022" name="Microbiol. Resour. Announc.">
        <title>Draft Genome Sequence of a Methanogenic Archaeon from West Spitsbergen Permafrost.</title>
        <authorList>
            <person name="Trubitsyn V."/>
            <person name="Rivkina E."/>
            <person name="Shcherbakova V."/>
        </authorList>
    </citation>
    <scope>NUCLEOTIDE SEQUENCE [LARGE SCALE GENOMIC DNA]</scope>
    <source>
        <strain evidence="6">VT</strain>
    </source>
</reference>
<dbReference type="InterPro" id="IPR034141">
    <property type="entry name" value="TOPRIM_RNase_M5-like"/>
</dbReference>
<protein>
    <recommendedName>
        <fullName evidence="3">UPF0292 protein K8N75_05575</fullName>
    </recommendedName>
</protein>
<gene>
    <name evidence="5" type="ORF">K8N75_05575</name>
</gene>
<dbReference type="RefSeq" id="WP_223791133.1">
    <property type="nucleotide sequence ID" value="NZ_JAIOUQ010000007.1"/>
</dbReference>
<dbReference type="CDD" id="cd01027">
    <property type="entry name" value="TOPRIM_RNase_M5_like"/>
    <property type="match status" value="1"/>
</dbReference>
<evidence type="ECO:0000313" key="6">
    <source>
        <dbReference type="Proteomes" id="UP000825933"/>
    </source>
</evidence>